<dbReference type="Pfam" id="PF17851">
    <property type="entry name" value="GH43_C2"/>
    <property type="match status" value="1"/>
</dbReference>
<evidence type="ECO:0000256" key="4">
    <source>
        <dbReference type="PIRSR" id="PIRSR606710-2"/>
    </source>
</evidence>
<dbReference type="SUPFAM" id="SSF75005">
    <property type="entry name" value="Arabinanase/levansucrase/invertase"/>
    <property type="match status" value="1"/>
</dbReference>
<sequence>MWLASIITLVLSTGLGVKTHAVANTKNATYTNPILPGFFPDPSFIFVPELNNTFICASSSFLAFPGIPLHASKDLIHWKLISHVFIRREQYPSFGNISNNQFGVYAPTIRFHENTFYISVTMFGSSEYPYLENLVFNASDPFDDRSWGIPISTQGQAYDTSLFWEDDGTIYDQGAAGLGIVQWKVDLQSGNITDQRYIWNGTGGVVPEGPHVYKKDGYYYLIIAEGGSGDAEGTAATKHHESIARSRNVIGPYESNPANPILSNVNTTQYFTGTGHVDLFKDARGDWWGVALATRGGPKSAAYPMGRETVLFPVSWEAGEWPVFDQVRGIMSGPLPPIDLDINAHGRFIGGKDIVDFSPGSGIPIHFTYWRFPISGAYTVSPAKHPHTLRLVPSALNLTGSPNHALSDGQTFISRRQTDTLFTYSVDINFLAAAENEEVGVSVFLTQDQHLDLGLTKLNNVTYLRFRGRSSKEIPPAEILHRVDSTWLSEKVRFQIYAFNATHYRFLAGKVEEDVDRVPLREIAVAPASLVSGGYTGTLVGVYATTNGGNGSTSAYVSRWRYRPRGQAVDYDTWVYPDEYC</sequence>
<keyword evidence="3 5" id="KW-0326">Glycosidase</keyword>
<dbReference type="Proteomes" id="UP000304951">
    <property type="component" value="Unassembled WGS sequence"/>
</dbReference>
<evidence type="ECO:0000313" key="9">
    <source>
        <dbReference type="Proteomes" id="UP000304951"/>
    </source>
</evidence>
<dbReference type="InterPro" id="IPR006710">
    <property type="entry name" value="Glyco_hydro_43"/>
</dbReference>
<proteinExistence type="inferred from homology"/>
<dbReference type="InterPro" id="IPR041542">
    <property type="entry name" value="GH43_C2"/>
</dbReference>
<gene>
    <name evidence="8" type="ORF">D6D28_10122</name>
</gene>
<dbReference type="Gene3D" id="2.115.10.20">
    <property type="entry name" value="Glycosyl hydrolase domain, family 43"/>
    <property type="match status" value="1"/>
</dbReference>
<dbReference type="InterPro" id="IPR013320">
    <property type="entry name" value="ConA-like_dom_sf"/>
</dbReference>
<evidence type="ECO:0000256" key="6">
    <source>
        <dbReference type="SAM" id="SignalP"/>
    </source>
</evidence>
<dbReference type="Pfam" id="PF04616">
    <property type="entry name" value="Glyco_hydro_43"/>
    <property type="match status" value="1"/>
</dbReference>
<feature type="site" description="Important for catalytic activity, responsible for pKa modulation of the active site Glu and correct orientation of both the proton donor and substrate" evidence="4">
    <location>
        <position position="159"/>
    </location>
</feature>
<dbReference type="CDD" id="cd18833">
    <property type="entry name" value="GH43_PcXyl-like"/>
    <property type="match status" value="1"/>
</dbReference>
<evidence type="ECO:0000259" key="7">
    <source>
        <dbReference type="Pfam" id="PF17851"/>
    </source>
</evidence>
<feature type="domain" description="Beta-xylosidase C-terminal Concanavalin A-like" evidence="7">
    <location>
        <begin position="365"/>
        <end position="563"/>
    </location>
</feature>
<dbReference type="GO" id="GO:0004553">
    <property type="term" value="F:hydrolase activity, hydrolyzing O-glycosyl compounds"/>
    <property type="evidence" value="ECO:0007669"/>
    <property type="project" value="InterPro"/>
</dbReference>
<evidence type="ECO:0000313" key="8">
    <source>
        <dbReference type="EMBL" id="THV64154.1"/>
    </source>
</evidence>
<dbReference type="GO" id="GO:0005975">
    <property type="term" value="P:carbohydrate metabolic process"/>
    <property type="evidence" value="ECO:0007669"/>
    <property type="project" value="InterPro"/>
</dbReference>
<comment type="similarity">
    <text evidence="1 5">Belongs to the glycosyl hydrolase 43 family.</text>
</comment>
<evidence type="ECO:0000256" key="1">
    <source>
        <dbReference type="ARBA" id="ARBA00009865"/>
    </source>
</evidence>
<dbReference type="AlphaFoldDB" id="A0A4S8S2U6"/>
<dbReference type="InterPro" id="IPR023296">
    <property type="entry name" value="Glyco_hydro_beta-prop_sf"/>
</dbReference>
<feature type="signal peptide" evidence="6">
    <location>
        <begin position="1"/>
        <end position="16"/>
    </location>
</feature>
<evidence type="ECO:0000256" key="5">
    <source>
        <dbReference type="RuleBase" id="RU361187"/>
    </source>
</evidence>
<feature type="chain" id="PRO_5020257172" evidence="6">
    <location>
        <begin position="17"/>
        <end position="581"/>
    </location>
</feature>
<dbReference type="InterPro" id="IPR051795">
    <property type="entry name" value="Glycosyl_Hydrlase_43"/>
</dbReference>
<dbReference type="EMBL" id="QZAF01000925">
    <property type="protein sequence ID" value="THV64154.1"/>
    <property type="molecule type" value="Genomic_DNA"/>
</dbReference>
<organism evidence="8 9">
    <name type="scientific">Aureobasidium pullulans</name>
    <name type="common">Black yeast</name>
    <name type="synonym">Pullularia pullulans</name>
    <dbReference type="NCBI Taxonomy" id="5580"/>
    <lineage>
        <taxon>Eukaryota</taxon>
        <taxon>Fungi</taxon>
        <taxon>Dikarya</taxon>
        <taxon>Ascomycota</taxon>
        <taxon>Pezizomycotina</taxon>
        <taxon>Dothideomycetes</taxon>
        <taxon>Dothideomycetidae</taxon>
        <taxon>Dothideales</taxon>
        <taxon>Saccotheciaceae</taxon>
        <taxon>Aureobasidium</taxon>
    </lineage>
</organism>
<keyword evidence="6" id="KW-0732">Signal</keyword>
<protein>
    <submittedName>
        <fullName evidence="8">Xylosidase: arabinofuranosidase</fullName>
    </submittedName>
</protein>
<dbReference type="PANTHER" id="PTHR42812">
    <property type="entry name" value="BETA-XYLOSIDASE"/>
    <property type="match status" value="1"/>
</dbReference>
<evidence type="ECO:0000256" key="3">
    <source>
        <dbReference type="ARBA" id="ARBA00023295"/>
    </source>
</evidence>
<dbReference type="SUPFAM" id="SSF49899">
    <property type="entry name" value="Concanavalin A-like lectins/glucanases"/>
    <property type="match status" value="1"/>
</dbReference>
<dbReference type="Gene3D" id="2.60.120.200">
    <property type="match status" value="1"/>
</dbReference>
<name>A0A4S8S2U6_AURPU</name>
<keyword evidence="2 5" id="KW-0378">Hydrolase</keyword>
<comment type="caution">
    <text evidence="8">The sequence shown here is derived from an EMBL/GenBank/DDBJ whole genome shotgun (WGS) entry which is preliminary data.</text>
</comment>
<evidence type="ECO:0000256" key="2">
    <source>
        <dbReference type="ARBA" id="ARBA00022801"/>
    </source>
</evidence>
<accession>A0A4S8S2U6</accession>
<reference evidence="8 9" key="1">
    <citation type="submission" date="2018-10" db="EMBL/GenBank/DDBJ databases">
        <title>Fifty Aureobasidium pullulans genomes reveal a recombining polyextremotolerant generalist.</title>
        <authorList>
            <person name="Gostincar C."/>
            <person name="Turk M."/>
            <person name="Zajc J."/>
            <person name="Gunde-Cimerman N."/>
        </authorList>
    </citation>
    <scope>NUCLEOTIDE SEQUENCE [LARGE SCALE GENOMIC DNA]</scope>
    <source>
        <strain evidence="8 9">EXF-11900</strain>
    </source>
</reference>
<dbReference type="PANTHER" id="PTHR42812:SF17">
    <property type="entry name" value="BETA-XYLOSIDASE C-TERMINAL CONCANAVALIN A-LIKE DOMAIN-CONTAINING PROTEIN-RELATED"/>
    <property type="match status" value="1"/>
</dbReference>